<reference evidence="2 3" key="1">
    <citation type="journal article" date="2018" name="J. Microbiol.">
        <title>Aestuariibaculum marinum sp. nov., a marine bacterium isolated from seawater in South Korea.</title>
        <authorList>
            <person name="Choi J."/>
            <person name="Lee D."/>
            <person name="Jang J.H."/>
            <person name="Cha S."/>
            <person name="Seo T."/>
        </authorList>
    </citation>
    <scope>NUCLEOTIDE SEQUENCE [LARGE SCALE GENOMIC DNA]</scope>
    <source>
        <strain evidence="2 3">IP7</strain>
    </source>
</reference>
<protein>
    <submittedName>
        <fullName evidence="2">Uncharacterized protein</fullName>
    </submittedName>
</protein>
<gene>
    <name evidence="2" type="ORF">ICJ85_04785</name>
</gene>
<proteinExistence type="predicted"/>
<evidence type="ECO:0000313" key="3">
    <source>
        <dbReference type="Proteomes" id="UP000621516"/>
    </source>
</evidence>
<feature type="chain" id="PRO_5035248210" evidence="1">
    <location>
        <begin position="20"/>
        <end position="108"/>
    </location>
</feature>
<sequence length="108" mass="12454">MKNLLFILAFVFVSFSAFSQDRSDLKGPAYKNYKPWKHKTEAKPVFTSNTKTDLKGPEYKNRKVWKKSEEASYTQVVVENKKANLMGPAYKNYKPNKEKEVSIVAANE</sequence>
<evidence type="ECO:0000313" key="2">
    <source>
        <dbReference type="EMBL" id="MBD0823328.1"/>
    </source>
</evidence>
<organism evidence="2 3">
    <name type="scientific">Aestuariibaculum marinum</name>
    <dbReference type="NCBI Taxonomy" id="2683592"/>
    <lineage>
        <taxon>Bacteria</taxon>
        <taxon>Pseudomonadati</taxon>
        <taxon>Bacteroidota</taxon>
        <taxon>Flavobacteriia</taxon>
        <taxon>Flavobacteriales</taxon>
        <taxon>Flavobacteriaceae</taxon>
    </lineage>
</organism>
<dbReference type="Proteomes" id="UP000621516">
    <property type="component" value="Unassembled WGS sequence"/>
</dbReference>
<keyword evidence="3" id="KW-1185">Reference proteome</keyword>
<feature type="signal peptide" evidence="1">
    <location>
        <begin position="1"/>
        <end position="19"/>
    </location>
</feature>
<dbReference type="EMBL" id="JACVXD010000002">
    <property type="protein sequence ID" value="MBD0823328.1"/>
    <property type="molecule type" value="Genomic_DNA"/>
</dbReference>
<accession>A0A8J6PU12</accession>
<dbReference type="RefSeq" id="WP_188222640.1">
    <property type="nucleotide sequence ID" value="NZ_JACVXD010000002.1"/>
</dbReference>
<evidence type="ECO:0000256" key="1">
    <source>
        <dbReference type="SAM" id="SignalP"/>
    </source>
</evidence>
<keyword evidence="1" id="KW-0732">Signal</keyword>
<comment type="caution">
    <text evidence="2">The sequence shown here is derived from an EMBL/GenBank/DDBJ whole genome shotgun (WGS) entry which is preliminary data.</text>
</comment>
<name>A0A8J6PU12_9FLAO</name>
<dbReference type="AlphaFoldDB" id="A0A8J6PU12"/>